<protein>
    <submittedName>
        <fullName evidence="2">Uncharacterized protein</fullName>
    </submittedName>
</protein>
<accession>A0A382MTR5</accession>
<sequence length="76" mass="8855">MERTMDIAVLNQIVEKLNDAELAMEALDKMLIIYEEQKIDARNLASYTHLWTNLKNANLIATQELQKRISFEEDCV</sequence>
<evidence type="ECO:0000313" key="2">
    <source>
        <dbReference type="EMBL" id="SVC51505.1"/>
    </source>
</evidence>
<name>A0A382MTR5_9ZZZZ</name>
<feature type="coiled-coil region" evidence="1">
    <location>
        <begin position="10"/>
        <end position="37"/>
    </location>
</feature>
<gene>
    <name evidence="2" type="ORF">METZ01_LOCUS304359</name>
</gene>
<evidence type="ECO:0000256" key="1">
    <source>
        <dbReference type="SAM" id="Coils"/>
    </source>
</evidence>
<reference evidence="2" key="1">
    <citation type="submission" date="2018-05" db="EMBL/GenBank/DDBJ databases">
        <authorList>
            <person name="Lanie J.A."/>
            <person name="Ng W.-L."/>
            <person name="Kazmierczak K.M."/>
            <person name="Andrzejewski T.M."/>
            <person name="Davidsen T.M."/>
            <person name="Wayne K.J."/>
            <person name="Tettelin H."/>
            <person name="Glass J.I."/>
            <person name="Rusch D."/>
            <person name="Podicherti R."/>
            <person name="Tsui H.-C.T."/>
            <person name="Winkler M.E."/>
        </authorList>
    </citation>
    <scope>NUCLEOTIDE SEQUENCE</scope>
</reference>
<organism evidence="2">
    <name type="scientific">marine metagenome</name>
    <dbReference type="NCBI Taxonomy" id="408172"/>
    <lineage>
        <taxon>unclassified sequences</taxon>
        <taxon>metagenomes</taxon>
        <taxon>ecological metagenomes</taxon>
    </lineage>
</organism>
<proteinExistence type="predicted"/>
<keyword evidence="1" id="KW-0175">Coiled coil</keyword>
<dbReference type="EMBL" id="UINC01095430">
    <property type="protein sequence ID" value="SVC51505.1"/>
    <property type="molecule type" value="Genomic_DNA"/>
</dbReference>
<dbReference type="AlphaFoldDB" id="A0A382MTR5"/>